<gene>
    <name evidence="1" type="ORF">HNQ61_000648</name>
</gene>
<dbReference type="Proteomes" id="UP000582837">
    <property type="component" value="Unassembled WGS sequence"/>
</dbReference>
<organism evidence="1 2">
    <name type="scientific">Longimicrobium terrae</name>
    <dbReference type="NCBI Taxonomy" id="1639882"/>
    <lineage>
        <taxon>Bacteria</taxon>
        <taxon>Pseudomonadati</taxon>
        <taxon>Gemmatimonadota</taxon>
        <taxon>Longimicrobiia</taxon>
        <taxon>Longimicrobiales</taxon>
        <taxon>Longimicrobiaceae</taxon>
        <taxon>Longimicrobium</taxon>
    </lineage>
</organism>
<dbReference type="PROSITE" id="PS51257">
    <property type="entry name" value="PROKAR_LIPOPROTEIN"/>
    <property type="match status" value="1"/>
</dbReference>
<dbReference type="AlphaFoldDB" id="A0A841GKB8"/>
<sequence>MRFVHCAVATLLVAAAGCEDLIDPDHYPVTGEWSGQYTNAGTQTFLDLRMVERSGGSLSGRITLSPLGAGSVQDSIVGTNRNLCVTLRSARDSHVYFRGSLVNPTWIDGDFEPDGANVRMAFASSPGPAYPPTGSVPDHCD</sequence>
<keyword evidence="2" id="KW-1185">Reference proteome</keyword>
<dbReference type="RefSeq" id="WP_170031746.1">
    <property type="nucleotide sequence ID" value="NZ_JABDTL010000001.1"/>
</dbReference>
<proteinExistence type="predicted"/>
<evidence type="ECO:0000313" key="1">
    <source>
        <dbReference type="EMBL" id="MBB6069037.1"/>
    </source>
</evidence>
<name>A0A841GKB8_9BACT</name>
<accession>A0A841GKB8</accession>
<evidence type="ECO:0008006" key="3">
    <source>
        <dbReference type="Google" id="ProtNLM"/>
    </source>
</evidence>
<dbReference type="EMBL" id="JACHIA010000001">
    <property type="protein sequence ID" value="MBB6069037.1"/>
    <property type="molecule type" value="Genomic_DNA"/>
</dbReference>
<reference evidence="1 2" key="1">
    <citation type="submission" date="2020-08" db="EMBL/GenBank/DDBJ databases">
        <title>Genomic Encyclopedia of Type Strains, Phase IV (KMG-IV): sequencing the most valuable type-strain genomes for metagenomic binning, comparative biology and taxonomic classification.</title>
        <authorList>
            <person name="Goeker M."/>
        </authorList>
    </citation>
    <scope>NUCLEOTIDE SEQUENCE [LARGE SCALE GENOMIC DNA]</scope>
    <source>
        <strain evidence="1 2">DSM 29007</strain>
    </source>
</reference>
<comment type="caution">
    <text evidence="1">The sequence shown here is derived from an EMBL/GenBank/DDBJ whole genome shotgun (WGS) entry which is preliminary data.</text>
</comment>
<evidence type="ECO:0000313" key="2">
    <source>
        <dbReference type="Proteomes" id="UP000582837"/>
    </source>
</evidence>
<protein>
    <recommendedName>
        <fullName evidence="3">Lipoprotein</fullName>
    </recommendedName>
</protein>